<feature type="compositionally biased region" description="Polar residues" evidence="1">
    <location>
        <begin position="1575"/>
        <end position="1584"/>
    </location>
</feature>
<dbReference type="PROSITE" id="PS50092">
    <property type="entry name" value="TSP1"/>
    <property type="match status" value="1"/>
</dbReference>
<reference evidence="2" key="1">
    <citation type="submission" date="2023-08" db="EMBL/GenBank/DDBJ databases">
        <authorList>
            <person name="Chen Y."/>
            <person name="Shah S."/>
            <person name="Dougan E. K."/>
            <person name="Thang M."/>
            <person name="Chan C."/>
        </authorList>
    </citation>
    <scope>NUCLEOTIDE SEQUENCE</scope>
</reference>
<dbReference type="Proteomes" id="UP001178507">
    <property type="component" value="Unassembled WGS sequence"/>
</dbReference>
<feature type="compositionally biased region" description="Basic and acidic residues" evidence="1">
    <location>
        <begin position="1752"/>
        <end position="1875"/>
    </location>
</feature>
<dbReference type="EMBL" id="CAUJNA010001735">
    <property type="protein sequence ID" value="CAJ1388707.1"/>
    <property type="molecule type" value="Genomic_DNA"/>
</dbReference>
<feature type="compositionally biased region" description="Pro residues" evidence="1">
    <location>
        <begin position="1681"/>
        <end position="1691"/>
    </location>
</feature>
<accession>A0AA36IJ13</accession>
<feature type="compositionally biased region" description="Polar residues" evidence="1">
    <location>
        <begin position="1607"/>
        <end position="1620"/>
    </location>
</feature>
<feature type="region of interest" description="Disordered" evidence="1">
    <location>
        <begin position="1555"/>
        <end position="2159"/>
    </location>
</feature>
<feature type="compositionally biased region" description="Low complexity" evidence="1">
    <location>
        <begin position="1518"/>
        <end position="1537"/>
    </location>
</feature>
<proteinExistence type="predicted"/>
<dbReference type="InterPro" id="IPR000884">
    <property type="entry name" value="TSP1_rpt"/>
</dbReference>
<name>A0AA36IJ13_9DINO</name>
<feature type="compositionally biased region" description="Pro residues" evidence="1">
    <location>
        <begin position="2103"/>
        <end position="2114"/>
    </location>
</feature>
<evidence type="ECO:0000313" key="3">
    <source>
        <dbReference type="Proteomes" id="UP001178507"/>
    </source>
</evidence>
<evidence type="ECO:0000313" key="2">
    <source>
        <dbReference type="EMBL" id="CAJ1388707.1"/>
    </source>
</evidence>
<feature type="compositionally biased region" description="Low complexity" evidence="1">
    <location>
        <begin position="2069"/>
        <end position="2091"/>
    </location>
</feature>
<feature type="compositionally biased region" description="Polar residues" evidence="1">
    <location>
        <begin position="1892"/>
        <end position="1912"/>
    </location>
</feature>
<organism evidence="2 3">
    <name type="scientific">Effrenium voratum</name>
    <dbReference type="NCBI Taxonomy" id="2562239"/>
    <lineage>
        <taxon>Eukaryota</taxon>
        <taxon>Sar</taxon>
        <taxon>Alveolata</taxon>
        <taxon>Dinophyceae</taxon>
        <taxon>Suessiales</taxon>
        <taxon>Symbiodiniaceae</taxon>
        <taxon>Effrenium</taxon>
    </lineage>
</organism>
<feature type="compositionally biased region" description="Basic and acidic residues" evidence="1">
    <location>
        <begin position="2028"/>
        <end position="2038"/>
    </location>
</feature>
<gene>
    <name evidence="2" type="ORF">EVOR1521_LOCUS14513</name>
</gene>
<evidence type="ECO:0000256" key="1">
    <source>
        <dbReference type="SAM" id="MobiDB-lite"/>
    </source>
</evidence>
<feature type="compositionally biased region" description="Polar residues" evidence="1">
    <location>
        <begin position="1702"/>
        <end position="1714"/>
    </location>
</feature>
<feature type="compositionally biased region" description="Pro residues" evidence="1">
    <location>
        <begin position="2124"/>
        <end position="2147"/>
    </location>
</feature>
<protein>
    <submittedName>
        <fullName evidence="2">Uncharacterized protein</fullName>
    </submittedName>
</protein>
<comment type="caution">
    <text evidence="2">The sequence shown here is derived from an EMBL/GenBank/DDBJ whole genome shotgun (WGS) entry which is preliminary data.</text>
</comment>
<feature type="region of interest" description="Disordered" evidence="1">
    <location>
        <begin position="1513"/>
        <end position="1543"/>
    </location>
</feature>
<keyword evidence="3" id="KW-1185">Reference proteome</keyword>
<feature type="compositionally biased region" description="Polar residues" evidence="1">
    <location>
        <begin position="1967"/>
        <end position="1978"/>
    </location>
</feature>
<sequence length="2159" mass="230518">MVVCNVIVVTAEIFGRSPRFLWFYVLCLLCGADDPRRLQPQSFIAGQFHPLGAVALQGLDDSLYRAGRLRVRPLGSACGEAGSSLMDAAVQPPCVGNICNGAHTRHGDMAVWEAVRIVRVGIYQLCWCRPSLACDAASNCCQADAAFSEDVGQVEVAGPGWVSVSPVLGQGFRFQLEGPEVLPGMQALLRLRVKGPCGFTPFRDAAELKASTLQFAAEEHENLVLATSPPTDLNISGQMGSQMMVAYLQRHLAYSVCWCARDCTFPDGSIDEEAFSAEVGEFFPRGPDTERTEPQLVVAGVSFDLAVQGDRLSANDRVLVPAAETVCGDQSTAHALAFRLHICGRGSSDCIATPANGPPTSFQNLGDLVGESGLSFRQEAWSPVQIDTPGTYRICWCVDDSYDPVKLESYGFCGSGHQFSVQAGLILVQGTFGDQFFSCSAFQSCRLPVLSELSFDFEDRLLIVAPPPTSTNSLAAMCGRGTTGLQVQLASTRGIYPTTTPHPNASLDALHFVGEFDLASAGQAGLYRVCYCKSSAMGPCDDPVAFAQFAGVLNITGKIEYNETNGVHQECLASRACRFNITGVWAMQLSFLDSFRAVPDDLDCSDISDSSAYPYFSLRTRTQLPDSWMSEFTHKAGAEDFYFTGDYRLCYCQASLTSDGTCDTPAEHSQEVGTLFIVGAMSRMDWTCRQGAQCKLVVHGWRATQNDSVRLVAPSFPCGAPDPEDLALGQGFDSNPAVANRSDSLSNGVLLQFDLGKARGAGKWRVCFCVSALGGCSKASDFAQEAGELIIEGLLRSVTPSSQPATVAMATVLVDVIEPGQPMGVACAASNQSLDSAPSSVAVLTCQDSIPGCLGLTVLPWGADQGFNVLHIPFAENALAAAGFEARAAHIWCTGDISLCPTGRCVLPPTRAGLQLALSDGVEPWTSFSSAVGESVELQVQGNPLNAEGGWLKMVWPQDGCPQVGQAWAEPIISPFELGRPASASPGSSVRWRLTAPFAGLFWLCWCDRSYGADCALWQHVGELVIAGPINVSGIPPAVEPSEEFNITMTGVNLTSEERISLHPGMECTEDVPMVGPCKVFAGLTRADFQVQAPQQAGYYTVCWTRGNESSESRKMGAGFARESRDCILAGWEYAPSSDSYPFPAGDGQACSRECGGGFYELRRRIIAQKLPSSISRSNVLSRKTCGSTTFYTAVGGGLPCPAADSVERSRFRPCNEHSCPEAQAFNAFTQPSWVRPGDFFQVIVNGTDFDPSEDRMVLVTGGESVLCGEVTNRTDAGIFNMSNVTGMNISESESVVLRGGGASCSQPASNSTYLECGDGVASLHLTLAGAYRLCICDASAVNIDYINVSGSILASRERCSRLEDYKVMPSNGSLVHITYTDVQEEESKNVVDAALGVLGINGFAEDGKSRNDILLILGLIGAAALYCCAVFCACWFWRYRWRKRGDWRRNVPKMFANTLVAKATRAAWEAYSRAVTEQTSDDDAKDAVESGEPVQAPLTDLMSFQAGSLTPPGTGVSLKSGSSAFSSSTSSTRATTPGNHPSLLKVSLQKDVHRPVSPKMGGSFLDLPLAGRGTKSTANSPSRPGTAATAISISEEPAELKGSEVKQATSPKSGKSSCAGTPPEAEDASPKRAPPPRSSRSEPGLEMQLPGLQRKLAKLKEEQSESSDESPQVPTKSLVPAPPAMAPPSLPGQAEAEQVSKEVSQQATATSPRPSEVPKAPLKVPALTMLRPLPPPPARLKTEAEASNAPSEDKMELPKTEEEPSKETESEGAEHEQELERREEEKEETAAEEKVVEEVEEKAEEKVEEKLEEKLEEKAQEKVEEKIEEITEEKIEEKVEEQVEEKIEEKAEEKEVKKEAEQGEKEEKEGKDETASESTPKSMEKGGSSPPKFSSWLTDMRSRVSNKSTAETKIAPPPPPSKRFAPSGALSAGRSDLQVAKEKNAKEVDSPGLIRSRPQLPELSRLQCQGSSSQPDTPTAEVAAPMPPGDQTETVALEAQVAESKSKPPDFSVAGRAALPTGNWEDAQEKLRQEWHQKLAAGVDENEKPRRGKASLRGAANGRSQRPGASLRGSATASAAGSQAGSMAPSRASQSPVTSPRTDPPPAPAPAPGLGPTLGPTGPMGPGPPLPGSPPGPPGPRPPRPGQPQSRLAPNWAF</sequence>
<feature type="compositionally biased region" description="Basic and acidic residues" evidence="1">
    <location>
        <begin position="1940"/>
        <end position="1950"/>
    </location>
</feature>